<evidence type="ECO:0000259" key="7">
    <source>
        <dbReference type="Pfam" id="PF00326"/>
    </source>
</evidence>
<evidence type="ECO:0000256" key="6">
    <source>
        <dbReference type="SAM" id="SignalP"/>
    </source>
</evidence>
<dbReference type="AlphaFoldDB" id="A0A4Z0M748"/>
<gene>
    <name evidence="9" type="ORF">E4634_03345</name>
</gene>
<keyword evidence="10" id="KW-1185">Reference proteome</keyword>
<comment type="similarity">
    <text evidence="1">Belongs to the peptidase S9A family.</text>
</comment>
<dbReference type="Pfam" id="PF00326">
    <property type="entry name" value="Peptidase_S9"/>
    <property type="match status" value="1"/>
</dbReference>
<accession>A0A4Z0M748</accession>
<evidence type="ECO:0000256" key="4">
    <source>
        <dbReference type="ARBA" id="ARBA00022825"/>
    </source>
</evidence>
<dbReference type="EMBL" id="SRLE01000003">
    <property type="protein sequence ID" value="TGD75492.1"/>
    <property type="molecule type" value="Genomic_DNA"/>
</dbReference>
<feature type="domain" description="Peptidase S9 prolyl oligopeptidase catalytic" evidence="7">
    <location>
        <begin position="498"/>
        <end position="713"/>
    </location>
</feature>
<evidence type="ECO:0000256" key="1">
    <source>
        <dbReference type="ARBA" id="ARBA00005228"/>
    </source>
</evidence>
<evidence type="ECO:0000256" key="2">
    <source>
        <dbReference type="ARBA" id="ARBA00022670"/>
    </source>
</evidence>
<evidence type="ECO:0000259" key="8">
    <source>
        <dbReference type="Pfam" id="PF02897"/>
    </source>
</evidence>
<dbReference type="Pfam" id="PF02897">
    <property type="entry name" value="Peptidase_S9_N"/>
    <property type="match status" value="1"/>
</dbReference>
<sequence length="724" mass="81339">MKRLTLAALSLVLAFTAACTSTTTQPPTPALTDTLQPPTAERRQHVVTSPQGDRADPYYWLRDDTRQDPDVLAYLAAENSYTEAVLAPYEPLREALFEEIVGRLKSDDASPPSFHNGYWYYRRYESGKDYPILARRRGDMQALEEILLDQNQRAAGHSFYQLGAYSISPDNRLMAVSEDVVGRRQYVLRIRDLQSGRWLDDVVKGISPDLAWSDDNASVLYIENDPVTLLSKRVLRHRLGDSGADTELYAEPDDSYFITLYRGKSGQFLYILLESTGQNEVRYAAADDPDLNFRPVLPREPGHIYEVQDHAGRFIVLSNWQAKNFRLMSAPIASSAQKSTWRELVAGSADSFILGFDVFRDYLALNVYRDGQRKIEVRGWRGGEPVLIEGDQPAYAVSLIGSEEYDWPWLRYSVETLTNPDTTVEYHMGSGERRVLKVAPVEGDFDPARYASEFFYAPARDGARVPVSLVYRRDLYRAGANPLLVYGYGSYGDTEVPDFSVARLSLLDRGFVYAIAHIRGGQELGRDWYEQGRLGNKMNTFTDFIDVTRHLVQAGYGAPDKVFANGGSAGGLLMGAVANLAPELYRGIIADVPFVDVVTTMLDESIPLTTNEFGEWGNPKYQPDYATMLAYSPYDQVAEQDYPALLVTAGLWDSQVQYFEPAKWVARLRHRKTDDNWLLLRTNMDAGHGGQSGRYRRYEEIAAGYAFMLAQLGIDDPAALAVAP</sequence>
<feature type="domain" description="Peptidase S9A N-terminal" evidence="8">
    <location>
        <begin position="37"/>
        <end position="438"/>
    </location>
</feature>
<dbReference type="RefSeq" id="WP_135441195.1">
    <property type="nucleotide sequence ID" value="NZ_SRLE01000003.1"/>
</dbReference>
<keyword evidence="2" id="KW-0645">Protease</keyword>
<feature type="region of interest" description="Disordered" evidence="5">
    <location>
        <begin position="21"/>
        <end position="56"/>
    </location>
</feature>
<feature type="signal peptide" evidence="6">
    <location>
        <begin position="1"/>
        <end position="20"/>
    </location>
</feature>
<dbReference type="SUPFAM" id="SSF50993">
    <property type="entry name" value="Peptidase/esterase 'gauge' domain"/>
    <property type="match status" value="1"/>
</dbReference>
<dbReference type="OrthoDB" id="9801421at2"/>
<evidence type="ECO:0000256" key="3">
    <source>
        <dbReference type="ARBA" id="ARBA00022801"/>
    </source>
</evidence>
<comment type="caution">
    <text evidence="9">The sequence shown here is derived from an EMBL/GenBank/DDBJ whole genome shotgun (WGS) entry which is preliminary data.</text>
</comment>
<dbReference type="InterPro" id="IPR001375">
    <property type="entry name" value="Peptidase_S9_cat"/>
</dbReference>
<dbReference type="PROSITE" id="PS51257">
    <property type="entry name" value="PROKAR_LIPOPROTEIN"/>
    <property type="match status" value="1"/>
</dbReference>
<evidence type="ECO:0000313" key="9">
    <source>
        <dbReference type="EMBL" id="TGD75492.1"/>
    </source>
</evidence>
<dbReference type="InterPro" id="IPR029058">
    <property type="entry name" value="AB_hydrolase_fold"/>
</dbReference>
<dbReference type="InterPro" id="IPR051543">
    <property type="entry name" value="Serine_Peptidase_S9A"/>
</dbReference>
<feature type="compositionally biased region" description="Polar residues" evidence="5">
    <location>
        <begin position="21"/>
        <end position="37"/>
    </location>
</feature>
<evidence type="ECO:0000256" key="5">
    <source>
        <dbReference type="SAM" id="MobiDB-lite"/>
    </source>
</evidence>
<proteinExistence type="inferred from homology"/>
<keyword evidence="3" id="KW-0378">Hydrolase</keyword>
<dbReference type="PANTHER" id="PTHR11757">
    <property type="entry name" value="PROTEASE FAMILY S9A OLIGOPEPTIDASE"/>
    <property type="match status" value="1"/>
</dbReference>
<dbReference type="GO" id="GO:0006508">
    <property type="term" value="P:proteolysis"/>
    <property type="evidence" value="ECO:0007669"/>
    <property type="project" value="UniProtKB-KW"/>
</dbReference>
<protein>
    <submittedName>
        <fullName evidence="9">S9 family peptidase</fullName>
    </submittedName>
</protein>
<organism evidence="9 10">
    <name type="scientific">Mangrovimicrobium sediminis</name>
    <dbReference type="NCBI Taxonomy" id="2562682"/>
    <lineage>
        <taxon>Bacteria</taxon>
        <taxon>Pseudomonadati</taxon>
        <taxon>Pseudomonadota</taxon>
        <taxon>Gammaproteobacteria</taxon>
        <taxon>Cellvibrionales</taxon>
        <taxon>Halieaceae</taxon>
        <taxon>Mangrovimicrobium</taxon>
    </lineage>
</organism>
<dbReference type="SUPFAM" id="SSF53474">
    <property type="entry name" value="alpha/beta-Hydrolases"/>
    <property type="match status" value="1"/>
</dbReference>
<dbReference type="InterPro" id="IPR023302">
    <property type="entry name" value="Pept_S9A_N"/>
</dbReference>
<keyword evidence="6" id="KW-0732">Signal</keyword>
<dbReference type="InterPro" id="IPR002470">
    <property type="entry name" value="Peptidase_S9A"/>
</dbReference>
<name>A0A4Z0M748_9GAMM</name>
<evidence type="ECO:0000313" key="10">
    <source>
        <dbReference type="Proteomes" id="UP000298050"/>
    </source>
</evidence>
<dbReference type="Gene3D" id="3.40.50.1820">
    <property type="entry name" value="alpha/beta hydrolase"/>
    <property type="match status" value="1"/>
</dbReference>
<dbReference type="PANTHER" id="PTHR11757:SF19">
    <property type="entry name" value="PROLYL ENDOPEPTIDASE-LIKE"/>
    <property type="match status" value="1"/>
</dbReference>
<dbReference type="PRINTS" id="PR00862">
    <property type="entry name" value="PROLIGOPTASE"/>
</dbReference>
<dbReference type="Proteomes" id="UP000298050">
    <property type="component" value="Unassembled WGS sequence"/>
</dbReference>
<dbReference type="GO" id="GO:0004252">
    <property type="term" value="F:serine-type endopeptidase activity"/>
    <property type="evidence" value="ECO:0007669"/>
    <property type="project" value="InterPro"/>
</dbReference>
<reference evidence="9 10" key="1">
    <citation type="submission" date="2019-04" db="EMBL/GenBank/DDBJ databases">
        <title>Taxonomy of novel Haliea sp. from mangrove soil of West Coast of India.</title>
        <authorList>
            <person name="Verma A."/>
            <person name="Kumar P."/>
            <person name="Krishnamurthi S."/>
        </authorList>
    </citation>
    <scope>NUCLEOTIDE SEQUENCE [LARGE SCALE GENOMIC DNA]</scope>
    <source>
        <strain evidence="9 10">SAOS-164</strain>
    </source>
</reference>
<dbReference type="Gene3D" id="2.130.10.120">
    <property type="entry name" value="Prolyl oligopeptidase, N-terminal domain"/>
    <property type="match status" value="1"/>
</dbReference>
<keyword evidence="4" id="KW-0720">Serine protease</keyword>
<feature type="chain" id="PRO_5021203390" evidence="6">
    <location>
        <begin position="21"/>
        <end position="724"/>
    </location>
</feature>